<dbReference type="Proteomes" id="UP000612746">
    <property type="component" value="Unassembled WGS sequence"/>
</dbReference>
<dbReference type="GO" id="GO:0008270">
    <property type="term" value="F:zinc ion binding"/>
    <property type="evidence" value="ECO:0007669"/>
    <property type="project" value="UniProtKB-KW"/>
</dbReference>
<keyword evidence="1" id="KW-0479">Metal-binding</keyword>
<evidence type="ECO:0000313" key="6">
    <source>
        <dbReference type="EMBL" id="KAG2184173.1"/>
    </source>
</evidence>
<dbReference type="GO" id="GO:0003723">
    <property type="term" value="F:RNA binding"/>
    <property type="evidence" value="ECO:0007669"/>
    <property type="project" value="InterPro"/>
</dbReference>
<dbReference type="OrthoDB" id="336240at2759"/>
<dbReference type="InterPro" id="IPR035979">
    <property type="entry name" value="RBD_domain_sf"/>
</dbReference>
<evidence type="ECO:0000259" key="5">
    <source>
        <dbReference type="SMART" id="SM00360"/>
    </source>
</evidence>
<keyword evidence="3" id="KW-0862">Zinc</keyword>
<dbReference type="EMBL" id="JAEPRA010000006">
    <property type="protein sequence ID" value="KAG2184173.1"/>
    <property type="molecule type" value="Genomic_DNA"/>
</dbReference>
<feature type="domain" description="RRM" evidence="5">
    <location>
        <begin position="215"/>
        <end position="298"/>
    </location>
</feature>
<reference evidence="6" key="1">
    <citation type="submission" date="2020-12" db="EMBL/GenBank/DDBJ databases">
        <title>Metabolic potential, ecology and presence of endohyphal bacteria is reflected in genomic diversity of Mucoromycotina.</title>
        <authorList>
            <person name="Muszewska A."/>
            <person name="Okrasinska A."/>
            <person name="Steczkiewicz K."/>
            <person name="Drgas O."/>
            <person name="Orlowska M."/>
            <person name="Perlinska-Lenart U."/>
            <person name="Aleksandrzak-Piekarczyk T."/>
            <person name="Szatraj K."/>
            <person name="Zielenkiewicz U."/>
            <person name="Pilsyk S."/>
            <person name="Malc E."/>
            <person name="Mieczkowski P."/>
            <person name="Kruszewska J.S."/>
            <person name="Biernat P."/>
            <person name="Pawlowska J."/>
        </authorList>
    </citation>
    <scope>NUCLEOTIDE SEQUENCE</scope>
    <source>
        <strain evidence="6">WA0000051536</strain>
    </source>
</reference>
<proteinExistence type="predicted"/>
<dbReference type="AlphaFoldDB" id="A0A8H7Q1G9"/>
<dbReference type="Gene3D" id="3.30.70.330">
    <property type="match status" value="1"/>
</dbReference>
<dbReference type="InterPro" id="IPR017907">
    <property type="entry name" value="Znf_RING_CS"/>
</dbReference>
<feature type="compositionally biased region" description="Acidic residues" evidence="4">
    <location>
        <begin position="485"/>
        <end position="495"/>
    </location>
</feature>
<comment type="caution">
    <text evidence="6">The sequence shown here is derived from an EMBL/GenBank/DDBJ whole genome shotgun (WGS) entry which is preliminary data.</text>
</comment>
<evidence type="ECO:0000256" key="3">
    <source>
        <dbReference type="ARBA" id="ARBA00022833"/>
    </source>
</evidence>
<sequence length="634" mass="71873">MHASRYDALNHLKKGVHKDKCKSASDINDVETASTVTGINFSNASLFSSFDRKPQYFLDLVQSSQELLSDTVSDCYDTLGGIQQQVNHNFSSSLFETQWDPMCSTCHVHQATFSLIPCRHYVCNLCYQIRFRPPVNDFDAVGGELLHTCDVCFKAVETLKSLSDSTDESDCNDKRSGEITPIGVHRSLADTTSYRRLSSSEKVSEHLSTSIKWPVIKISNVGLKIPWDVSVSQVTQFFKSIKFPPPQMHSHFVHIIIDRSTGKTVSNAYVEVLEPTEAQRAVTTCHRKPLKGRLVHVSHSNQDELLKSLFPCWTGNFVKGMAIPTETQSVSPKQDQTFITRQEINSLLTICRNYKIHFSRKCPERPFENIMSIVCKYPWYQPELVTALQRDHIYECLKLAIGKYIWYYQVNLDRIDYITIDPALVDRMVRTGVMCPTFTERQQYVILNSAVTSGQECPEDIKHLIVPDHDKNHDSCSERTFTDDAPSESDDEDTDLSIGSSKLSKKDTSSRKLPAPHTHKHDEVGGDDDDASSDLSAWYDALPKSILDILDNASSMRHVGLKEFHSSFSTRVDVQQPKGRVTSQLELIPVRKHPNESTSLRTKTQSDSRSAIEERIRLLCEQLQPLCKRKSNIM</sequence>
<feature type="region of interest" description="Disordered" evidence="4">
    <location>
        <begin position="468"/>
        <end position="530"/>
    </location>
</feature>
<feature type="compositionally biased region" description="Basic and acidic residues" evidence="4">
    <location>
        <begin position="468"/>
        <end position="482"/>
    </location>
</feature>
<protein>
    <recommendedName>
        <fullName evidence="5">RRM domain-containing protein</fullName>
    </recommendedName>
</protein>
<name>A0A8H7Q1G9_9FUNG</name>
<keyword evidence="2" id="KW-0863">Zinc-finger</keyword>
<evidence type="ECO:0000256" key="4">
    <source>
        <dbReference type="SAM" id="MobiDB-lite"/>
    </source>
</evidence>
<dbReference type="SUPFAM" id="SSF54928">
    <property type="entry name" value="RNA-binding domain, RBD"/>
    <property type="match status" value="1"/>
</dbReference>
<organism evidence="6 7">
    <name type="scientific">Umbelopsis vinacea</name>
    <dbReference type="NCBI Taxonomy" id="44442"/>
    <lineage>
        <taxon>Eukaryota</taxon>
        <taxon>Fungi</taxon>
        <taxon>Fungi incertae sedis</taxon>
        <taxon>Mucoromycota</taxon>
        <taxon>Mucoromycotina</taxon>
        <taxon>Umbelopsidomycetes</taxon>
        <taxon>Umbelopsidales</taxon>
        <taxon>Umbelopsidaceae</taxon>
        <taxon>Umbelopsis</taxon>
    </lineage>
</organism>
<evidence type="ECO:0000256" key="2">
    <source>
        <dbReference type="ARBA" id="ARBA00022771"/>
    </source>
</evidence>
<dbReference type="PROSITE" id="PS00518">
    <property type="entry name" value="ZF_RING_1"/>
    <property type="match status" value="1"/>
</dbReference>
<accession>A0A8H7Q1G9</accession>
<keyword evidence="7" id="KW-1185">Reference proteome</keyword>
<dbReference type="SMART" id="SM00360">
    <property type="entry name" value="RRM"/>
    <property type="match status" value="1"/>
</dbReference>
<evidence type="ECO:0000256" key="1">
    <source>
        <dbReference type="ARBA" id="ARBA00022723"/>
    </source>
</evidence>
<dbReference type="InterPro" id="IPR012677">
    <property type="entry name" value="Nucleotide-bd_a/b_plait_sf"/>
</dbReference>
<evidence type="ECO:0000313" key="7">
    <source>
        <dbReference type="Proteomes" id="UP000612746"/>
    </source>
</evidence>
<gene>
    <name evidence="6" type="ORF">INT44_009188</name>
</gene>
<dbReference type="InterPro" id="IPR000504">
    <property type="entry name" value="RRM_dom"/>
</dbReference>